<dbReference type="AlphaFoldDB" id="A0A0F9C5N2"/>
<dbReference type="GO" id="GO:0008137">
    <property type="term" value="F:NADH dehydrogenase (ubiquinone) activity"/>
    <property type="evidence" value="ECO:0007669"/>
    <property type="project" value="InterPro"/>
</dbReference>
<dbReference type="EMBL" id="LAZR01045896">
    <property type="protein sequence ID" value="KKK97784.1"/>
    <property type="molecule type" value="Genomic_DNA"/>
</dbReference>
<dbReference type="InterPro" id="IPR001949">
    <property type="entry name" value="NADH-UbQ_OxRdtase_51kDa_CS"/>
</dbReference>
<sequence length="224" mass="24045">TLREIIYDIGGGILDDREFKAVQTGGPSGGCLTADMLDLNVDYESLAKVGSIVGSVGMIVLDEDDCMVNIAQYFLQFTQSESCGKCVPCRVGTKRLLEIMNKITSGNGVAEDLVNLEKLANNVKSASLCGLGMTAPNPILSTLKYFREEYDAHLEGKCPAKACRQLVTYTIIEDACTGCGACMRACPASAITGEKKQPHQISQELCVKCGACFDTCKFNSVGRE</sequence>
<keyword evidence="3" id="KW-0411">Iron-sulfur</keyword>
<gene>
    <name evidence="5" type="ORF">LCGC14_2649300</name>
</gene>
<dbReference type="PROSITE" id="PS00198">
    <property type="entry name" value="4FE4S_FER_1"/>
    <property type="match status" value="1"/>
</dbReference>
<dbReference type="InterPro" id="IPR019575">
    <property type="entry name" value="Nuop51_4Fe4S-bd"/>
</dbReference>
<dbReference type="SUPFAM" id="SSF142984">
    <property type="entry name" value="Nqo1 middle domain-like"/>
    <property type="match status" value="1"/>
</dbReference>
<dbReference type="FunFam" id="1.20.1440.230:FF:000001">
    <property type="entry name" value="Mitochondrial NADH dehydrogenase flavoprotein 1"/>
    <property type="match status" value="1"/>
</dbReference>
<dbReference type="InterPro" id="IPR017896">
    <property type="entry name" value="4Fe4S_Fe-S-bd"/>
</dbReference>
<dbReference type="GO" id="GO:0046872">
    <property type="term" value="F:metal ion binding"/>
    <property type="evidence" value="ECO:0007669"/>
    <property type="project" value="UniProtKB-KW"/>
</dbReference>
<protein>
    <recommendedName>
        <fullName evidence="4">4Fe-4S ferredoxin-type domain-containing protein</fullName>
    </recommendedName>
</protein>
<feature type="domain" description="4Fe-4S ferredoxin-type" evidence="4">
    <location>
        <begin position="197"/>
        <end position="224"/>
    </location>
</feature>
<dbReference type="SUPFAM" id="SSF140490">
    <property type="entry name" value="Nqo1C-terminal domain-like"/>
    <property type="match status" value="1"/>
</dbReference>
<organism evidence="5">
    <name type="scientific">marine sediment metagenome</name>
    <dbReference type="NCBI Taxonomy" id="412755"/>
    <lineage>
        <taxon>unclassified sequences</taxon>
        <taxon>metagenomes</taxon>
        <taxon>ecological metagenomes</taxon>
    </lineage>
</organism>
<accession>A0A0F9C5N2</accession>
<dbReference type="SMART" id="SM00928">
    <property type="entry name" value="NADH_4Fe-4S"/>
    <property type="match status" value="1"/>
</dbReference>
<dbReference type="GO" id="GO:0051539">
    <property type="term" value="F:4 iron, 4 sulfur cluster binding"/>
    <property type="evidence" value="ECO:0007669"/>
    <property type="project" value="InterPro"/>
</dbReference>
<dbReference type="InterPro" id="IPR037207">
    <property type="entry name" value="Nuop51_4Fe4S-bd_sf"/>
</dbReference>
<dbReference type="PROSITE" id="PS51379">
    <property type="entry name" value="4FE4S_FER_2"/>
    <property type="match status" value="2"/>
</dbReference>
<comment type="caution">
    <text evidence="5">The sequence shown here is derived from an EMBL/GenBank/DDBJ whole genome shotgun (WGS) entry which is preliminary data.</text>
</comment>
<name>A0A0F9C5N2_9ZZZZ</name>
<dbReference type="Gene3D" id="1.20.1440.230">
    <property type="entry name" value="NADH-ubiquinone oxidoreductase 51kDa subunit, iron-sulphur binding domain"/>
    <property type="match status" value="1"/>
</dbReference>
<evidence type="ECO:0000313" key="5">
    <source>
        <dbReference type="EMBL" id="KKK97784.1"/>
    </source>
</evidence>
<dbReference type="InterPro" id="IPR017900">
    <property type="entry name" value="4Fe4S_Fe_S_CS"/>
</dbReference>
<dbReference type="SUPFAM" id="SSF54862">
    <property type="entry name" value="4Fe-4S ferredoxins"/>
    <property type="match status" value="1"/>
</dbReference>
<feature type="domain" description="4Fe-4S ferredoxin-type" evidence="4">
    <location>
        <begin position="167"/>
        <end position="196"/>
    </location>
</feature>
<dbReference type="Pfam" id="PF10589">
    <property type="entry name" value="NADH_4Fe-4S"/>
    <property type="match status" value="1"/>
</dbReference>
<evidence type="ECO:0000256" key="2">
    <source>
        <dbReference type="ARBA" id="ARBA00023004"/>
    </source>
</evidence>
<dbReference type="PANTHER" id="PTHR43578">
    <property type="entry name" value="NADH-QUINONE OXIDOREDUCTASE SUBUNIT F"/>
    <property type="match status" value="1"/>
</dbReference>
<dbReference type="Pfam" id="PF00037">
    <property type="entry name" value="Fer4"/>
    <property type="match status" value="2"/>
</dbReference>
<reference evidence="5" key="1">
    <citation type="journal article" date="2015" name="Nature">
        <title>Complex archaea that bridge the gap between prokaryotes and eukaryotes.</title>
        <authorList>
            <person name="Spang A."/>
            <person name="Saw J.H."/>
            <person name="Jorgensen S.L."/>
            <person name="Zaremba-Niedzwiedzka K."/>
            <person name="Martijn J."/>
            <person name="Lind A.E."/>
            <person name="van Eijk R."/>
            <person name="Schleper C."/>
            <person name="Guy L."/>
            <person name="Ettema T.J."/>
        </authorList>
    </citation>
    <scope>NUCLEOTIDE SEQUENCE</scope>
</reference>
<keyword evidence="1" id="KW-0479">Metal-binding</keyword>
<dbReference type="Gene3D" id="3.10.20.600">
    <property type="match status" value="1"/>
</dbReference>
<evidence type="ECO:0000256" key="3">
    <source>
        <dbReference type="ARBA" id="ARBA00023014"/>
    </source>
</evidence>
<feature type="non-terminal residue" evidence="5">
    <location>
        <position position="1"/>
    </location>
</feature>
<dbReference type="GO" id="GO:0010181">
    <property type="term" value="F:FMN binding"/>
    <property type="evidence" value="ECO:0007669"/>
    <property type="project" value="InterPro"/>
</dbReference>
<proteinExistence type="predicted"/>
<evidence type="ECO:0000259" key="4">
    <source>
        <dbReference type="PROSITE" id="PS51379"/>
    </source>
</evidence>
<keyword evidence="2" id="KW-0408">Iron</keyword>
<dbReference type="PANTHER" id="PTHR43578:SF3">
    <property type="entry name" value="NADH-QUINONE OXIDOREDUCTASE SUBUNIT F"/>
    <property type="match status" value="1"/>
</dbReference>
<dbReference type="Gene3D" id="3.30.70.20">
    <property type="match status" value="1"/>
</dbReference>
<evidence type="ECO:0000256" key="1">
    <source>
        <dbReference type="ARBA" id="ARBA00022723"/>
    </source>
</evidence>
<dbReference type="PROSITE" id="PS00645">
    <property type="entry name" value="COMPLEX1_51K_2"/>
    <property type="match status" value="1"/>
</dbReference>